<feature type="compositionally biased region" description="Basic and acidic residues" evidence="1">
    <location>
        <begin position="102"/>
        <end position="122"/>
    </location>
</feature>
<dbReference type="HOGENOM" id="CLU_845005_0_0_1"/>
<reference evidence="2 3" key="1">
    <citation type="submission" date="2014-06" db="EMBL/GenBank/DDBJ databases">
        <title>Evolutionary Origins and Diversification of the Mycorrhizal Mutualists.</title>
        <authorList>
            <consortium name="DOE Joint Genome Institute"/>
            <consortium name="Mycorrhizal Genomics Consortium"/>
            <person name="Kohler A."/>
            <person name="Kuo A."/>
            <person name="Nagy L.G."/>
            <person name="Floudas D."/>
            <person name="Copeland A."/>
            <person name="Barry K.W."/>
            <person name="Cichocki N."/>
            <person name="Veneault-Fourrey C."/>
            <person name="LaButti K."/>
            <person name="Lindquist E.A."/>
            <person name="Lipzen A."/>
            <person name="Lundell T."/>
            <person name="Morin E."/>
            <person name="Murat C."/>
            <person name="Riley R."/>
            <person name="Ohm R."/>
            <person name="Sun H."/>
            <person name="Tunlid A."/>
            <person name="Henrissat B."/>
            <person name="Grigoriev I.V."/>
            <person name="Hibbett D.S."/>
            <person name="Martin F."/>
        </authorList>
    </citation>
    <scope>NUCLEOTIDE SEQUENCE [LARGE SCALE GENOMIC DNA]</scope>
    <source>
        <strain evidence="2 3">FD-325 SS-3</strain>
    </source>
</reference>
<accession>A0A0C9SY18</accession>
<dbReference type="EMBL" id="KN832569">
    <property type="protein sequence ID" value="KII84725.1"/>
    <property type="molecule type" value="Genomic_DNA"/>
</dbReference>
<name>A0A0C9SY18_PLICR</name>
<evidence type="ECO:0000256" key="1">
    <source>
        <dbReference type="SAM" id="MobiDB-lite"/>
    </source>
</evidence>
<feature type="region of interest" description="Disordered" evidence="1">
    <location>
        <begin position="264"/>
        <end position="329"/>
    </location>
</feature>
<sequence length="329" mass="36554">MIPHVSKRFAGALNAPAWTRQGQRSLSSRAGDFTDGQVRVRRVRKLEREVPSNLPVKTYVDHLRALQNGRACGFHTSARALGADSYNDEHVVPHFYVKRKKERSESASDQQRDAVKSRKGEEASLMDHLSDSILSDEIAASTRRLKTKIPAEYYNAEGILVHPSGFEVPAAGTAKEPMSERRDRDNARQTAAVAERVLEEDFTDVSADTRARNSKVPWEIRREDGRVEHPSGFVPPTPMHGFKVSMSADPPSLVSRRDTHWDDSYEGTPSVGDVPKDTNFIHEEDPRVSKPSTSSTPIHGTDKRGVHSSAVMSAETMHRSLSMAPKPVV</sequence>
<gene>
    <name evidence="2" type="ORF">PLICRDRAFT_701478</name>
</gene>
<dbReference type="AlphaFoldDB" id="A0A0C9SY18"/>
<protein>
    <submittedName>
        <fullName evidence="2">Unplaced genomic scaffold PLICRscaffold_16, whole genome shotgun sequence</fullName>
    </submittedName>
</protein>
<dbReference type="OrthoDB" id="3258969at2759"/>
<evidence type="ECO:0000313" key="3">
    <source>
        <dbReference type="Proteomes" id="UP000053263"/>
    </source>
</evidence>
<organism evidence="2 3">
    <name type="scientific">Plicaturopsis crispa FD-325 SS-3</name>
    <dbReference type="NCBI Taxonomy" id="944288"/>
    <lineage>
        <taxon>Eukaryota</taxon>
        <taxon>Fungi</taxon>
        <taxon>Dikarya</taxon>
        <taxon>Basidiomycota</taxon>
        <taxon>Agaricomycotina</taxon>
        <taxon>Agaricomycetes</taxon>
        <taxon>Agaricomycetidae</taxon>
        <taxon>Amylocorticiales</taxon>
        <taxon>Amylocorticiaceae</taxon>
        <taxon>Plicatura</taxon>
        <taxon>Plicaturopsis crispa</taxon>
    </lineage>
</organism>
<evidence type="ECO:0000313" key="2">
    <source>
        <dbReference type="EMBL" id="KII84725.1"/>
    </source>
</evidence>
<proteinExistence type="predicted"/>
<dbReference type="Proteomes" id="UP000053263">
    <property type="component" value="Unassembled WGS sequence"/>
</dbReference>
<feature type="compositionally biased region" description="Basic and acidic residues" evidence="1">
    <location>
        <begin position="274"/>
        <end position="288"/>
    </location>
</feature>
<keyword evidence="3" id="KW-1185">Reference proteome</keyword>
<feature type="region of interest" description="Disordered" evidence="1">
    <location>
        <begin position="99"/>
        <end position="125"/>
    </location>
</feature>